<dbReference type="InterPro" id="IPR013249">
    <property type="entry name" value="RNA_pol_sigma70_r4_t2"/>
</dbReference>
<evidence type="ECO:0000313" key="5">
    <source>
        <dbReference type="Proteomes" id="UP000616779"/>
    </source>
</evidence>
<dbReference type="InterPro" id="IPR014284">
    <property type="entry name" value="RNA_pol_sigma-70_dom"/>
</dbReference>
<dbReference type="EMBL" id="WHOA01000093">
    <property type="protein sequence ID" value="NOU72463.1"/>
    <property type="molecule type" value="Genomic_DNA"/>
</dbReference>
<dbReference type="Gene3D" id="1.10.10.10">
    <property type="entry name" value="Winged helix-like DNA-binding domain superfamily/Winged helix DNA-binding domain"/>
    <property type="match status" value="1"/>
</dbReference>
<gene>
    <name evidence="4" type="ORF">GC098_13665</name>
</gene>
<dbReference type="PANTHER" id="PTHR30173:SF36">
    <property type="entry name" value="ECF RNA POLYMERASE SIGMA FACTOR SIGJ"/>
    <property type="match status" value="1"/>
</dbReference>
<evidence type="ECO:0000259" key="3">
    <source>
        <dbReference type="Pfam" id="PF08281"/>
    </source>
</evidence>
<dbReference type="NCBIfam" id="TIGR02957">
    <property type="entry name" value="SigX4"/>
    <property type="match status" value="1"/>
</dbReference>
<dbReference type="Pfam" id="PF08281">
    <property type="entry name" value="Sigma70_r4_2"/>
    <property type="match status" value="1"/>
</dbReference>
<dbReference type="Gene3D" id="3.10.450.50">
    <property type="match status" value="1"/>
</dbReference>
<comment type="caution">
    <text evidence="4">The sequence shown here is derived from an EMBL/GenBank/DDBJ whole genome shotgun (WGS) entry which is preliminary data.</text>
</comment>
<dbReference type="InterPro" id="IPR052704">
    <property type="entry name" value="ECF_Sigma-70_Domain"/>
</dbReference>
<dbReference type="SUPFAM" id="SSF88946">
    <property type="entry name" value="Sigma2 domain of RNA polymerase sigma factors"/>
    <property type="match status" value="1"/>
</dbReference>
<feature type="domain" description="RNA polymerase sigma-70 region 2" evidence="2">
    <location>
        <begin position="6"/>
        <end position="71"/>
    </location>
</feature>
<dbReference type="SUPFAM" id="SSF54427">
    <property type="entry name" value="NTF2-like"/>
    <property type="match status" value="1"/>
</dbReference>
<dbReference type="NCBIfam" id="TIGR02937">
    <property type="entry name" value="sigma70-ECF"/>
    <property type="match status" value="1"/>
</dbReference>
<protein>
    <submittedName>
        <fullName evidence="4">RNA polymerase sigma-70 factor</fullName>
    </submittedName>
</protein>
<evidence type="ECO:0000256" key="1">
    <source>
        <dbReference type="ARBA" id="ARBA00011344"/>
    </source>
</evidence>
<dbReference type="InterPro" id="IPR032710">
    <property type="entry name" value="NTF2-like_dom_sf"/>
</dbReference>
<name>A0ABX1XV88_9BACL</name>
<dbReference type="PANTHER" id="PTHR30173">
    <property type="entry name" value="SIGMA 19 FACTOR"/>
    <property type="match status" value="1"/>
</dbReference>
<dbReference type="Pfam" id="PF04542">
    <property type="entry name" value="Sigma70_r2"/>
    <property type="match status" value="1"/>
</dbReference>
<evidence type="ECO:0000259" key="2">
    <source>
        <dbReference type="Pfam" id="PF04542"/>
    </source>
</evidence>
<dbReference type="InterPro" id="IPR007627">
    <property type="entry name" value="RNA_pol_sigma70_r2"/>
</dbReference>
<dbReference type="SUPFAM" id="SSF88659">
    <property type="entry name" value="Sigma3 and sigma4 domains of RNA polymerase sigma factors"/>
    <property type="match status" value="1"/>
</dbReference>
<dbReference type="InterPro" id="IPR013324">
    <property type="entry name" value="RNA_pol_sigma_r3/r4-like"/>
</dbReference>
<reference evidence="4 5" key="1">
    <citation type="submission" date="2019-10" db="EMBL/GenBank/DDBJ databases">
        <title>Description of Paenibacillus terrestris sp. nov.</title>
        <authorList>
            <person name="Carlier A."/>
            <person name="Qi S."/>
        </authorList>
    </citation>
    <scope>NUCLEOTIDE SEQUENCE [LARGE SCALE GENOMIC DNA]</scope>
    <source>
        <strain evidence="4 5">LMG 31458</strain>
    </source>
</reference>
<comment type="subunit">
    <text evidence="1">Interacts transiently with the RNA polymerase catalytic core formed by RpoA, RpoB, RpoC and RpoZ (2 alpha, 1 beta, 1 beta' and 1 omega subunit) to form the RNA polymerase holoenzyme that can initiate transcription.</text>
</comment>
<dbReference type="InterPro" id="IPR014303">
    <property type="entry name" value="RNA_pol_sigma-70_ECF"/>
</dbReference>
<dbReference type="InterPro" id="IPR013325">
    <property type="entry name" value="RNA_pol_sigma_r2"/>
</dbReference>
<organism evidence="4 5">
    <name type="scientific">Paenibacillus phytorum</name>
    <dbReference type="NCBI Taxonomy" id="2654977"/>
    <lineage>
        <taxon>Bacteria</taxon>
        <taxon>Bacillati</taxon>
        <taxon>Bacillota</taxon>
        <taxon>Bacilli</taxon>
        <taxon>Bacillales</taxon>
        <taxon>Paenibacillaceae</taxon>
        <taxon>Paenibacillus</taxon>
    </lineage>
</organism>
<accession>A0ABX1XV88</accession>
<dbReference type="Proteomes" id="UP000616779">
    <property type="component" value="Unassembled WGS sequence"/>
</dbReference>
<proteinExistence type="predicted"/>
<evidence type="ECO:0000313" key="4">
    <source>
        <dbReference type="EMBL" id="NOU72463.1"/>
    </source>
</evidence>
<dbReference type="NCBIfam" id="NF007214">
    <property type="entry name" value="PRK09636.1"/>
    <property type="match status" value="1"/>
</dbReference>
<dbReference type="Gene3D" id="1.10.1740.10">
    <property type="match status" value="1"/>
</dbReference>
<dbReference type="InterPro" id="IPR036388">
    <property type="entry name" value="WH-like_DNA-bd_sf"/>
</dbReference>
<sequence>MDFETIYRTYKHLLFSVGYRMLGSVSDAEDMVQDLFTSLKTLDTDHISNLKSYLVKMMTNRCLNYLKSASKQREIYVGAWLPEPLIMVNNHDPMGQVVQEETISYAFLVLLQELSSVERAVFVLREVLGYEYGEVAEMLNKTEINCRKIYSRAKVKVNQGKERNLRELGESEPLVKKFLHAVHTGNFKDFVSLLTDDAVLISDGGGKRRAALKTIFGKQRIQSLFEGIAAKGSLQGQWLPILINGQTGLVLLKDQNADMVICFDMDENQLEANQVFLILNPDKLQHISSVLECHKSPDLFVL</sequence>
<feature type="domain" description="RNA polymerase sigma factor 70 region 4 type 2" evidence="3">
    <location>
        <begin position="107"/>
        <end position="156"/>
    </location>
</feature>
<keyword evidence="5" id="KW-1185">Reference proteome</keyword>